<feature type="compositionally biased region" description="Polar residues" evidence="1">
    <location>
        <begin position="294"/>
        <end position="307"/>
    </location>
</feature>
<reference evidence="3 4" key="1">
    <citation type="submission" date="2020-02" db="EMBL/GenBank/DDBJ databases">
        <authorList>
            <person name="Ferguson B K."/>
        </authorList>
    </citation>
    <scope>NUCLEOTIDE SEQUENCE [LARGE SCALE GENOMIC DNA]</scope>
</reference>
<feature type="compositionally biased region" description="Pro residues" evidence="1">
    <location>
        <begin position="234"/>
        <end position="249"/>
    </location>
</feature>
<keyword evidence="4" id="KW-1185">Reference proteome</keyword>
<dbReference type="CDD" id="cd00136">
    <property type="entry name" value="PDZ_canonical"/>
    <property type="match status" value="1"/>
</dbReference>
<dbReference type="PANTHER" id="PTHR11324">
    <property type="entry name" value="IL16-RELATED"/>
    <property type="match status" value="1"/>
</dbReference>
<dbReference type="Proteomes" id="UP000479190">
    <property type="component" value="Unassembled WGS sequence"/>
</dbReference>
<dbReference type="PANTHER" id="PTHR11324:SF16">
    <property type="entry name" value="PDZ DOMAIN-CONTAINING PROTEIN 2"/>
    <property type="match status" value="1"/>
</dbReference>
<proteinExistence type="predicted"/>
<feature type="compositionally biased region" description="Low complexity" evidence="1">
    <location>
        <begin position="87"/>
        <end position="97"/>
    </location>
</feature>
<dbReference type="PROSITE" id="PS50106">
    <property type="entry name" value="PDZ"/>
    <property type="match status" value="1"/>
</dbReference>
<organism evidence="3 4">
    <name type="scientific">Trichogramma brassicae</name>
    <dbReference type="NCBI Taxonomy" id="86971"/>
    <lineage>
        <taxon>Eukaryota</taxon>
        <taxon>Metazoa</taxon>
        <taxon>Ecdysozoa</taxon>
        <taxon>Arthropoda</taxon>
        <taxon>Hexapoda</taxon>
        <taxon>Insecta</taxon>
        <taxon>Pterygota</taxon>
        <taxon>Neoptera</taxon>
        <taxon>Endopterygota</taxon>
        <taxon>Hymenoptera</taxon>
        <taxon>Apocrita</taxon>
        <taxon>Proctotrupomorpha</taxon>
        <taxon>Chalcidoidea</taxon>
        <taxon>Trichogrammatidae</taxon>
        <taxon>Trichogramma</taxon>
    </lineage>
</organism>
<accession>A0A6H5IRF9</accession>
<name>A0A6H5IRF9_9HYME</name>
<feature type="region of interest" description="Disordered" evidence="1">
    <location>
        <begin position="550"/>
        <end position="654"/>
    </location>
</feature>
<gene>
    <name evidence="3" type="ORF">TBRA_LOCUS9119</name>
</gene>
<sequence length="874" mass="96765">MELQLSTAETRSLRTTSLDRKQQQQQPQPNGSLLSEAEFVTVVNVHGGPRQQRLLQQQQQQQLQQQSTDVVDGSSFVTVLSIGNGTAANANNNNNKNSSVAPPGVNVDPAHPEEEVQVYRLPGERLGFGLKFEGGNKTSEKVRRLFIQSCAEQSPASRTTCSWGKLGEGDELLSIDGVPVTQLTRLDCVRRLKESQLVLRLLIRCRGALRPEVVSAERKDQHKQVQQQQQCKPTSPPELPTAPPPPVPPRKLRHHHQQQPQKSPASSSSSTVNRGLADGEASPGVKQAWDSPKSAGSSQTGSPLSQGSYRSAASSMRSSNYESCASSPTKSSSLKQPHASPVLNKAIRQELPTEAQVYLDARSHDGSSTQGSTSDDTSSSLSTVVDRCSVSDRFSTTSTISHTSDANQFHLELDNAELEINDREINIPLSSGINVVDMNNADFLLNRLANSEARTYVESRGDVERVTAVVAPNTVLIEETPTLQPPLCFQDAPLSYGHEPRPSIFFTANLVADSRTHFRPIKDDAEIVDKVVNGEAPPLPVRNHVNRVPVNQQQQQQQQHCQSAKEPERSKPNAPRPPKPMPRKEVKGKRKRPPPPPPPPRREPAPPVPEARNPNTINKIFNVDKTNEEDKNQKNRIESETINDAKINDSNESTGQKNLEINQNIQEETLLEILKDKQSIEKEQTIFEKCDSKDVDETTCTASLNANKTDPISVNNDVTIDENKTIEESVKSDSPIDTLEKSEELSSDSETEIVENVDFCREIINHQIEEEIMNEALSIDIDDHSLRVARTIRNIRAREIIEKEDIADESEEDCYWTSNLTTIGEEDETNSLEYENEIIEEKQQLFGSSMTAADNGDKSSCGTTEQRGTRHLAV</sequence>
<feature type="compositionally biased region" description="Polar residues" evidence="1">
    <location>
        <begin position="324"/>
        <end position="335"/>
    </location>
</feature>
<feature type="compositionally biased region" description="Polar residues" evidence="1">
    <location>
        <begin position="1"/>
        <end position="16"/>
    </location>
</feature>
<feature type="compositionally biased region" description="Polar residues" evidence="1">
    <location>
        <begin position="847"/>
        <end position="866"/>
    </location>
</feature>
<dbReference type="SMART" id="SM00228">
    <property type="entry name" value="PDZ"/>
    <property type="match status" value="1"/>
</dbReference>
<feature type="region of interest" description="Disordered" evidence="1">
    <location>
        <begin position="215"/>
        <end position="343"/>
    </location>
</feature>
<feature type="region of interest" description="Disordered" evidence="1">
    <location>
        <begin position="86"/>
        <end position="110"/>
    </location>
</feature>
<dbReference type="InterPro" id="IPR001478">
    <property type="entry name" value="PDZ"/>
</dbReference>
<protein>
    <recommendedName>
        <fullName evidence="2">PDZ domain-containing protein</fullName>
    </recommendedName>
</protein>
<evidence type="ECO:0000256" key="1">
    <source>
        <dbReference type="SAM" id="MobiDB-lite"/>
    </source>
</evidence>
<dbReference type="AlphaFoldDB" id="A0A6H5IRF9"/>
<dbReference type="EMBL" id="CADCXV010000847">
    <property type="protein sequence ID" value="CAB0037284.1"/>
    <property type="molecule type" value="Genomic_DNA"/>
</dbReference>
<feature type="region of interest" description="Disordered" evidence="1">
    <location>
        <begin position="728"/>
        <end position="748"/>
    </location>
</feature>
<dbReference type="SUPFAM" id="SSF50156">
    <property type="entry name" value="PDZ domain-like"/>
    <property type="match status" value="1"/>
</dbReference>
<feature type="compositionally biased region" description="Basic and acidic residues" evidence="1">
    <location>
        <begin position="625"/>
        <end position="639"/>
    </location>
</feature>
<feature type="compositionally biased region" description="Low complexity" evidence="1">
    <location>
        <begin position="308"/>
        <end position="323"/>
    </location>
</feature>
<evidence type="ECO:0000313" key="4">
    <source>
        <dbReference type="Proteomes" id="UP000479190"/>
    </source>
</evidence>
<feature type="compositionally biased region" description="Low complexity" evidence="1">
    <location>
        <begin position="258"/>
        <end position="270"/>
    </location>
</feature>
<feature type="region of interest" description="Disordered" evidence="1">
    <location>
        <begin position="847"/>
        <end position="874"/>
    </location>
</feature>
<dbReference type="Gene3D" id="2.30.42.10">
    <property type="match status" value="1"/>
</dbReference>
<dbReference type="OrthoDB" id="42382at2759"/>
<feature type="domain" description="PDZ" evidence="2">
    <location>
        <begin position="115"/>
        <end position="207"/>
    </location>
</feature>
<evidence type="ECO:0000313" key="3">
    <source>
        <dbReference type="EMBL" id="CAB0037284.1"/>
    </source>
</evidence>
<dbReference type="InterPro" id="IPR036034">
    <property type="entry name" value="PDZ_sf"/>
</dbReference>
<dbReference type="Pfam" id="PF00595">
    <property type="entry name" value="PDZ"/>
    <property type="match status" value="1"/>
</dbReference>
<feature type="compositionally biased region" description="Pro residues" evidence="1">
    <location>
        <begin position="594"/>
        <end position="609"/>
    </location>
</feature>
<evidence type="ECO:0000259" key="2">
    <source>
        <dbReference type="PROSITE" id="PS50106"/>
    </source>
</evidence>
<feature type="region of interest" description="Disordered" evidence="1">
    <location>
        <begin position="1"/>
        <end position="33"/>
    </location>
</feature>
<feature type="compositionally biased region" description="Low complexity" evidence="1">
    <location>
        <begin position="550"/>
        <end position="559"/>
    </location>
</feature>